<dbReference type="InterPro" id="IPR003593">
    <property type="entry name" value="AAA+_ATPase"/>
</dbReference>
<dbReference type="PANTHER" id="PTHR11630:SF48">
    <property type="entry name" value="DNA HELICASE MCM9"/>
    <property type="match status" value="1"/>
</dbReference>
<evidence type="ECO:0000256" key="5">
    <source>
        <dbReference type="ARBA" id="ARBA00022763"/>
    </source>
</evidence>
<feature type="compositionally biased region" description="Low complexity" evidence="16">
    <location>
        <begin position="1146"/>
        <end position="1164"/>
    </location>
</feature>
<dbReference type="AlphaFoldDB" id="A0A6J8C6A1"/>
<dbReference type="PANTHER" id="PTHR11630">
    <property type="entry name" value="DNA REPLICATION LICENSING FACTOR MCM FAMILY MEMBER"/>
    <property type="match status" value="1"/>
</dbReference>
<dbReference type="InterPro" id="IPR012340">
    <property type="entry name" value="NA-bd_OB-fold"/>
</dbReference>
<evidence type="ECO:0000256" key="12">
    <source>
        <dbReference type="ARBA" id="ARBA00041085"/>
    </source>
</evidence>
<evidence type="ECO:0000256" key="6">
    <source>
        <dbReference type="ARBA" id="ARBA00022801"/>
    </source>
</evidence>
<evidence type="ECO:0000256" key="15">
    <source>
        <dbReference type="RuleBase" id="RU004070"/>
    </source>
</evidence>
<keyword evidence="7" id="KW-0347">Helicase</keyword>
<keyword evidence="11" id="KW-0539">Nucleus</keyword>
<evidence type="ECO:0000259" key="17">
    <source>
        <dbReference type="PROSITE" id="PS50051"/>
    </source>
</evidence>
<evidence type="ECO:0000256" key="11">
    <source>
        <dbReference type="ARBA" id="ARBA00023242"/>
    </source>
</evidence>
<sequence length="1223" mass="136039">MNPETEENANLNVFVEYKAILQRYVLEHHRENLVDILQSDDNEDHFSVTVNALSLFEHNMSISEVLALSLFEHNMSICEVLLSNPDKLFPVFDAAMVESQSVLMTNHPQKQLMNVKKHIHARIMSLPVCPELTRTTLPRTADVDSFLSITGTVIRTTIMKMLEYEKEYICAKCRSIFTVEADIEQFYTVGKPSKCSNEACNSTNFTLVNDTGGQPVNCRNYQEIKVQEQVQKLAVGTIPRSMWVILEEDLVDTCKAGDDVTICGTVKRRWRPASVDSRCEIEVVMKANHVLVTNEQRNSVLVNQDLKKEILSFWESHSHQPLTGRNQILTSFCPQVYGLYVVKLAVAMALAGGVQVEWIDTGTRVRGEIHMLLVGDPGTGKSQFLKYATKITPRSVLTTGIGSTSAGLTVTAVKDGGEWQLEAGALVLADGGLCCIDEFNSIREHDKASIHEAMEQQTISVAKAGMVCKLDTKTSILAATNPKGHYDPNESLSVNVALASPLLSRFDLVLVLLDSQNEDWDRVVSSFILENKDPLGDVDPRSLWSMEKMQAYISLVKTINPELTEDASRVLREYYKAQRGADDRNAARTTMRLLQSMIRLSQAHARLMFRNTVTVQDAVVAVTLMESTMQGAALLGGVNALHTAFPDSAEEEYKLQAKLVLNRLSLTDILEDEMKILENYKNLIVNETVDISQRSNTQNSNMTHTEVISETMGTITQNSVDSQTSNINPSQNSVDLQNSSISPSQKTRDITLLSNYQREVSPQAGDTSTNIKKQRTIKENITINSVLSELPIPDNSTQNGSSNAETSYPLKKSNLQSRSRENSSDSSVNHIDVSLDLLNCSGGTESFSLSHPVVCPIVGLTPGESNDVPFTSTQLSRVSPKGHNDGIQTLDISSVFDEKQTETSVSKNHVAVVIKNRNERTHKHLNSKTNETLDENLDFMDEIDVELKSKSKLIYVKDKGETNNKNFKGKRLVAKLKSKMCNKEPEGKMDDLEETETLEKTFKNGHKKEAHSNITIKEKVHHKMKENIPASTISKLKQFAFDKANSSIARKHEQSADKTDMSVEDVHQNQGQKSERKVSGEDSGLSESMMSGHLWTDSIQSQNVTISNAGSNSQLRDTIDNSAKIKRACDLLNLVRNTTNSHWKDSTPSSSQSPNLSVSFQSSNNNSREIVPQCSQSPSWLTTLNSRKLSTPVFSVTNNDDDLDDLDLELDIRSNPSKRQKVS</sequence>
<dbReference type="Gene3D" id="3.40.50.300">
    <property type="entry name" value="P-loop containing nucleotide triphosphate hydrolases"/>
    <property type="match status" value="1"/>
</dbReference>
<comment type="subcellular location">
    <subcellularLocation>
        <location evidence="1">Nucleus</location>
    </subcellularLocation>
</comment>
<keyword evidence="19" id="KW-1185">Reference proteome</keyword>
<feature type="compositionally biased region" description="Polar residues" evidence="16">
    <location>
        <begin position="794"/>
        <end position="806"/>
    </location>
</feature>
<feature type="compositionally biased region" description="Polar residues" evidence="16">
    <location>
        <begin position="1165"/>
        <end position="1175"/>
    </location>
</feature>
<dbReference type="FunFam" id="3.40.50.300:FF:000671">
    <property type="entry name" value="DNA helicase MCM9 isoform X1"/>
    <property type="match status" value="1"/>
</dbReference>
<dbReference type="GO" id="GO:0017116">
    <property type="term" value="F:single-stranded DNA helicase activity"/>
    <property type="evidence" value="ECO:0007669"/>
    <property type="project" value="TreeGrafter"/>
</dbReference>
<evidence type="ECO:0000256" key="8">
    <source>
        <dbReference type="ARBA" id="ARBA00022840"/>
    </source>
</evidence>
<dbReference type="Gene3D" id="2.40.50.140">
    <property type="entry name" value="Nucleic acid-binding proteins"/>
    <property type="match status" value="1"/>
</dbReference>
<dbReference type="GO" id="GO:0003697">
    <property type="term" value="F:single-stranded DNA binding"/>
    <property type="evidence" value="ECO:0007669"/>
    <property type="project" value="TreeGrafter"/>
</dbReference>
<feature type="region of interest" description="Disordered" evidence="16">
    <location>
        <begin position="1047"/>
        <end position="1089"/>
    </location>
</feature>
<dbReference type="SUPFAM" id="SSF50249">
    <property type="entry name" value="Nucleic acid-binding proteins"/>
    <property type="match status" value="1"/>
</dbReference>
<reference evidence="18 19" key="1">
    <citation type="submission" date="2020-06" db="EMBL/GenBank/DDBJ databases">
        <authorList>
            <person name="Li R."/>
            <person name="Bekaert M."/>
        </authorList>
    </citation>
    <scope>NUCLEOTIDE SEQUENCE [LARGE SCALE GENOMIC DNA]</scope>
    <source>
        <strain evidence="19">wild</strain>
    </source>
</reference>
<dbReference type="OrthoDB" id="271325at2759"/>
<evidence type="ECO:0000256" key="10">
    <source>
        <dbReference type="ARBA" id="ARBA00023204"/>
    </source>
</evidence>
<dbReference type="Pfam" id="PF26066">
    <property type="entry name" value="MCM9_N"/>
    <property type="match status" value="1"/>
</dbReference>
<dbReference type="InterPro" id="IPR041562">
    <property type="entry name" value="MCM_lid"/>
</dbReference>
<keyword evidence="9 15" id="KW-0238">DNA-binding</keyword>
<evidence type="ECO:0000256" key="4">
    <source>
        <dbReference type="ARBA" id="ARBA00022741"/>
    </source>
</evidence>
<evidence type="ECO:0000256" key="7">
    <source>
        <dbReference type="ARBA" id="ARBA00022806"/>
    </source>
</evidence>
<evidence type="ECO:0000313" key="19">
    <source>
        <dbReference type="Proteomes" id="UP000507470"/>
    </source>
</evidence>
<dbReference type="SMART" id="SM00350">
    <property type="entry name" value="MCM"/>
    <property type="match status" value="1"/>
</dbReference>
<feature type="region of interest" description="Disordered" evidence="16">
    <location>
        <begin position="719"/>
        <end position="747"/>
    </location>
</feature>
<dbReference type="CDD" id="cd17760">
    <property type="entry name" value="MCM9"/>
    <property type="match status" value="1"/>
</dbReference>
<dbReference type="Proteomes" id="UP000507470">
    <property type="component" value="Unassembled WGS sequence"/>
</dbReference>
<dbReference type="GO" id="GO:0005634">
    <property type="term" value="C:nucleus"/>
    <property type="evidence" value="ECO:0007669"/>
    <property type="project" value="UniProtKB-SubCell"/>
</dbReference>
<dbReference type="Pfam" id="PF17855">
    <property type="entry name" value="MCM_lid"/>
    <property type="match status" value="1"/>
</dbReference>
<evidence type="ECO:0000256" key="3">
    <source>
        <dbReference type="ARBA" id="ARBA00012551"/>
    </source>
</evidence>
<dbReference type="InterPro" id="IPR058768">
    <property type="entry name" value="MCM9_N"/>
</dbReference>
<accession>A0A6J8C6A1</accession>
<organism evidence="18 19">
    <name type="scientific">Mytilus coruscus</name>
    <name type="common">Sea mussel</name>
    <dbReference type="NCBI Taxonomy" id="42192"/>
    <lineage>
        <taxon>Eukaryota</taxon>
        <taxon>Metazoa</taxon>
        <taxon>Spiralia</taxon>
        <taxon>Lophotrochozoa</taxon>
        <taxon>Mollusca</taxon>
        <taxon>Bivalvia</taxon>
        <taxon>Autobranchia</taxon>
        <taxon>Pteriomorphia</taxon>
        <taxon>Mytilida</taxon>
        <taxon>Mytiloidea</taxon>
        <taxon>Mytilidae</taxon>
        <taxon>Mytilinae</taxon>
        <taxon>Mytilus</taxon>
    </lineage>
</organism>
<dbReference type="SUPFAM" id="SSF52540">
    <property type="entry name" value="P-loop containing nucleoside triphosphate hydrolases"/>
    <property type="match status" value="1"/>
</dbReference>
<comment type="catalytic activity">
    <reaction evidence="14">
        <text>ATP + H2O = ADP + phosphate + H(+)</text>
        <dbReference type="Rhea" id="RHEA:13065"/>
        <dbReference type="ChEBI" id="CHEBI:15377"/>
        <dbReference type="ChEBI" id="CHEBI:15378"/>
        <dbReference type="ChEBI" id="CHEBI:30616"/>
        <dbReference type="ChEBI" id="CHEBI:43474"/>
        <dbReference type="ChEBI" id="CHEBI:456216"/>
        <dbReference type="EC" id="3.6.4.12"/>
    </reaction>
</comment>
<keyword evidence="10" id="KW-0234">DNA repair</keyword>
<keyword evidence="4 15" id="KW-0547">Nucleotide-binding</keyword>
<evidence type="ECO:0000256" key="16">
    <source>
        <dbReference type="SAM" id="MobiDB-lite"/>
    </source>
</evidence>
<dbReference type="InterPro" id="IPR033762">
    <property type="entry name" value="MCM_OB"/>
</dbReference>
<dbReference type="GO" id="GO:0005524">
    <property type="term" value="F:ATP binding"/>
    <property type="evidence" value="ECO:0007669"/>
    <property type="project" value="UniProtKB-KW"/>
</dbReference>
<name>A0A6J8C6A1_MYTCO</name>
<dbReference type="PROSITE" id="PS50051">
    <property type="entry name" value="MCM_2"/>
    <property type="match status" value="1"/>
</dbReference>
<feature type="domain" description="MCM C-terminal AAA(+) ATPase" evidence="17">
    <location>
        <begin position="324"/>
        <end position="528"/>
    </location>
</feature>
<feature type="region of interest" description="Disordered" evidence="16">
    <location>
        <begin position="1140"/>
        <end position="1175"/>
    </location>
</feature>
<evidence type="ECO:0000256" key="1">
    <source>
        <dbReference type="ARBA" id="ARBA00004123"/>
    </source>
</evidence>
<evidence type="ECO:0000256" key="13">
    <source>
        <dbReference type="ARBA" id="ARBA00042301"/>
    </source>
</evidence>
<feature type="compositionally biased region" description="Basic and acidic residues" evidence="16">
    <location>
        <begin position="1050"/>
        <end position="1080"/>
    </location>
</feature>
<dbReference type="SMART" id="SM00382">
    <property type="entry name" value="AAA"/>
    <property type="match status" value="1"/>
</dbReference>
<dbReference type="Pfam" id="PF00493">
    <property type="entry name" value="MCM"/>
    <property type="match status" value="1"/>
</dbReference>
<protein>
    <recommendedName>
        <fullName evidence="12">DNA helicase MCM9</fullName>
        <ecNumber evidence="3">3.6.4.12</ecNumber>
    </recommendedName>
    <alternativeName>
        <fullName evidence="13">Minichromosome maintenance 9</fullName>
    </alternativeName>
</protein>
<keyword evidence="5" id="KW-0227">DNA damage</keyword>
<dbReference type="InterPro" id="IPR031327">
    <property type="entry name" value="MCM"/>
</dbReference>
<dbReference type="EMBL" id="CACVKT020004875">
    <property type="protein sequence ID" value="CAC5391948.1"/>
    <property type="molecule type" value="Genomic_DNA"/>
</dbReference>
<evidence type="ECO:0000256" key="9">
    <source>
        <dbReference type="ARBA" id="ARBA00023125"/>
    </source>
</evidence>
<dbReference type="InterPro" id="IPR001208">
    <property type="entry name" value="MCM_dom"/>
</dbReference>
<dbReference type="EC" id="3.6.4.12" evidence="3"/>
<gene>
    <name evidence="18" type="ORF">MCOR_26920</name>
</gene>
<comment type="similarity">
    <text evidence="2 15">Belongs to the MCM family.</text>
</comment>
<keyword evidence="6 18" id="KW-0378">Hydrolase</keyword>
<proteinExistence type="inferred from homology"/>
<evidence type="ECO:0000256" key="14">
    <source>
        <dbReference type="ARBA" id="ARBA00047995"/>
    </source>
</evidence>
<dbReference type="Pfam" id="PF17207">
    <property type="entry name" value="MCM_OB"/>
    <property type="match status" value="1"/>
</dbReference>
<dbReference type="GO" id="GO:0000724">
    <property type="term" value="P:double-strand break repair via homologous recombination"/>
    <property type="evidence" value="ECO:0007669"/>
    <property type="project" value="TreeGrafter"/>
</dbReference>
<keyword evidence="8 15" id="KW-0067">ATP-binding</keyword>
<dbReference type="InterPro" id="IPR027417">
    <property type="entry name" value="P-loop_NTPase"/>
</dbReference>
<feature type="compositionally biased region" description="Polar residues" evidence="16">
    <location>
        <begin position="719"/>
        <end position="745"/>
    </location>
</feature>
<dbReference type="PRINTS" id="PR01657">
    <property type="entry name" value="MCMFAMILY"/>
</dbReference>
<dbReference type="GO" id="GO:0042555">
    <property type="term" value="C:MCM complex"/>
    <property type="evidence" value="ECO:0007669"/>
    <property type="project" value="TreeGrafter"/>
</dbReference>
<feature type="region of interest" description="Disordered" evidence="16">
    <location>
        <begin position="789"/>
        <end position="827"/>
    </location>
</feature>
<evidence type="ECO:0000256" key="2">
    <source>
        <dbReference type="ARBA" id="ARBA00008010"/>
    </source>
</evidence>
<evidence type="ECO:0000313" key="18">
    <source>
        <dbReference type="EMBL" id="CAC5391948.1"/>
    </source>
</evidence>
<dbReference type="GO" id="GO:0016787">
    <property type="term" value="F:hydrolase activity"/>
    <property type="evidence" value="ECO:0007669"/>
    <property type="project" value="UniProtKB-KW"/>
</dbReference>